<evidence type="ECO:0000256" key="1">
    <source>
        <dbReference type="ARBA" id="ARBA00022729"/>
    </source>
</evidence>
<comment type="caution">
    <text evidence="6">The sequence shown here is derived from an EMBL/GenBank/DDBJ whole genome shotgun (WGS) entry which is preliminary data.</text>
</comment>
<dbReference type="GO" id="GO:0008305">
    <property type="term" value="C:integrin complex"/>
    <property type="evidence" value="ECO:0007669"/>
    <property type="project" value="InterPro"/>
</dbReference>
<dbReference type="InterPro" id="IPR013519">
    <property type="entry name" value="Int_alpha_beta-p"/>
</dbReference>
<keyword evidence="3" id="KW-0378">Hydrolase</keyword>
<dbReference type="SUPFAM" id="SSF69318">
    <property type="entry name" value="Integrin alpha N-terminal domain"/>
    <property type="match status" value="2"/>
</dbReference>
<dbReference type="SMART" id="SM00191">
    <property type="entry name" value="Int_alpha"/>
    <property type="match status" value="5"/>
</dbReference>
<dbReference type="PANTHER" id="PTHR23221:SF7">
    <property type="entry name" value="PHOSPHATIDYLINOSITOL-GLYCAN-SPECIFIC PHOSPHOLIPASE D"/>
    <property type="match status" value="1"/>
</dbReference>
<keyword evidence="2" id="KW-0677">Repeat</keyword>
<evidence type="ECO:0000256" key="3">
    <source>
        <dbReference type="ARBA" id="ARBA00022801"/>
    </source>
</evidence>
<evidence type="ECO:0000313" key="7">
    <source>
        <dbReference type="Proteomes" id="UP000591537"/>
    </source>
</evidence>
<gene>
    <name evidence="6" type="ORF">HNR57_003275</name>
</gene>
<name>A0A7W9WIF4_9ACTN</name>
<dbReference type="PRINTS" id="PR01185">
    <property type="entry name" value="INTEGRINA"/>
</dbReference>
<reference evidence="6 7" key="1">
    <citation type="submission" date="2020-08" db="EMBL/GenBank/DDBJ databases">
        <title>Genomic Encyclopedia of Type Strains, Phase IV (KMG-IV): sequencing the most valuable type-strain genomes for metagenomic binning, comparative biology and taxonomic classification.</title>
        <authorList>
            <person name="Goeker M."/>
        </authorList>
    </citation>
    <scope>NUCLEOTIDE SEQUENCE [LARGE SCALE GENOMIC DNA]</scope>
    <source>
        <strain evidence="6 7">DSM 43350</strain>
    </source>
</reference>
<keyword evidence="4" id="KW-0325">Glycoprotein</keyword>
<dbReference type="InterPro" id="IPR013517">
    <property type="entry name" value="FG-GAP"/>
</dbReference>
<dbReference type="Gene3D" id="2.130.10.130">
    <property type="entry name" value="Integrin alpha, N-terminal"/>
    <property type="match status" value="2"/>
</dbReference>
<evidence type="ECO:0000256" key="4">
    <source>
        <dbReference type="ARBA" id="ARBA00023180"/>
    </source>
</evidence>
<organism evidence="6 7">
    <name type="scientific">Streptomyces paradoxus</name>
    <dbReference type="NCBI Taxonomy" id="66375"/>
    <lineage>
        <taxon>Bacteria</taxon>
        <taxon>Bacillati</taxon>
        <taxon>Actinomycetota</taxon>
        <taxon>Actinomycetes</taxon>
        <taxon>Kitasatosporales</taxon>
        <taxon>Streptomycetaceae</taxon>
        <taxon>Streptomyces</taxon>
    </lineage>
</organism>
<dbReference type="EMBL" id="JACHGV010000004">
    <property type="protein sequence ID" value="MBB6077360.1"/>
    <property type="molecule type" value="Genomic_DNA"/>
</dbReference>
<sequence length="478" mass="47546">MRTRPFLLAAGLLTSTLALTAPPAFAAGPAAPYDFNGDGYRDLAIGAPGATVGGKTKAGAVTVVYGGSTGPSAAKYKLLTQDTTGVPDSAESGDGFGMAVASADLNKDGYADLVVGTPGEDRNGDTDDGMIQVVWGGSSGLSGSLTLSGGGADTDRLGQALAIGDFDDNDKIDVAMGGKGAVDLVILQGPYTKAGGADGGLRAASMANAPKPFDPAYGVEYLSAGDINGEGFDSLVVHGRKKGTDDALTAVADTRVLDFLGWMEYVPGGYVSAVGDVTKDGRADLLIGNHREPSADPSGALGGKVTLVLGAPESQWVNARSLATITQDSSGVPGAAESGDGFGSGVAIGDFTGDGYGDLAVGTPYETIGAAEDTGTVTLLRGMSVGWLSTGAVSLSQSTAGVPGTAETGDRFGARVVLSDTTKDGKADLTAAAPAENAGDGALWWLKSATTSTARSYGPTTFGISTAGTPAFGTTLRG</sequence>
<dbReference type="InterPro" id="IPR028994">
    <property type="entry name" value="Integrin_alpha_N"/>
</dbReference>
<dbReference type="PANTHER" id="PTHR23221">
    <property type="entry name" value="GLYCOSYLPHOSPHATIDYLINOSITOL PHOSPHOLIPASE D"/>
    <property type="match status" value="1"/>
</dbReference>
<dbReference type="PROSITE" id="PS51470">
    <property type="entry name" value="FG_GAP"/>
    <property type="match status" value="2"/>
</dbReference>
<dbReference type="GO" id="GO:0016787">
    <property type="term" value="F:hydrolase activity"/>
    <property type="evidence" value="ECO:0007669"/>
    <property type="project" value="UniProtKB-KW"/>
</dbReference>
<dbReference type="Proteomes" id="UP000591537">
    <property type="component" value="Unassembled WGS sequence"/>
</dbReference>
<keyword evidence="1 5" id="KW-0732">Signal</keyword>
<protein>
    <recommendedName>
        <fullName evidence="8">Integrin-like protein</fullName>
    </recommendedName>
</protein>
<evidence type="ECO:0000256" key="2">
    <source>
        <dbReference type="ARBA" id="ARBA00022737"/>
    </source>
</evidence>
<accession>A0A7W9WIF4</accession>
<dbReference type="RefSeq" id="WP_184560701.1">
    <property type="nucleotide sequence ID" value="NZ_BAAARS010000004.1"/>
</dbReference>
<proteinExistence type="predicted"/>
<evidence type="ECO:0008006" key="8">
    <source>
        <dbReference type="Google" id="ProtNLM"/>
    </source>
</evidence>
<dbReference type="AlphaFoldDB" id="A0A7W9WIF4"/>
<dbReference type="InterPro" id="IPR000413">
    <property type="entry name" value="Integrin_alpha"/>
</dbReference>
<feature type="signal peptide" evidence="5">
    <location>
        <begin position="1"/>
        <end position="26"/>
    </location>
</feature>
<feature type="chain" id="PRO_5031417047" description="Integrin-like protein" evidence="5">
    <location>
        <begin position="27"/>
        <end position="478"/>
    </location>
</feature>
<keyword evidence="7" id="KW-1185">Reference proteome</keyword>
<evidence type="ECO:0000313" key="6">
    <source>
        <dbReference type="EMBL" id="MBB6077360.1"/>
    </source>
</evidence>
<evidence type="ECO:0000256" key="5">
    <source>
        <dbReference type="SAM" id="SignalP"/>
    </source>
</evidence>
<dbReference type="GO" id="GO:0007155">
    <property type="term" value="P:cell adhesion"/>
    <property type="evidence" value="ECO:0007669"/>
    <property type="project" value="InterPro"/>
</dbReference>
<dbReference type="Pfam" id="PF01839">
    <property type="entry name" value="FG-GAP"/>
    <property type="match status" value="5"/>
</dbReference>